<evidence type="ECO:0000256" key="1">
    <source>
        <dbReference type="SAM" id="MobiDB-lite"/>
    </source>
</evidence>
<protein>
    <submittedName>
        <fullName evidence="2">Uncharacterized protein</fullName>
    </submittedName>
</protein>
<name>E6Q9C0_9ZZZZ</name>
<evidence type="ECO:0000313" key="2">
    <source>
        <dbReference type="EMBL" id="CBI03796.1"/>
    </source>
</evidence>
<proteinExistence type="predicted"/>
<gene>
    <name evidence="2" type="ORF">CARN5_2789</name>
</gene>
<organism evidence="2">
    <name type="scientific">mine drainage metagenome</name>
    <dbReference type="NCBI Taxonomy" id="410659"/>
    <lineage>
        <taxon>unclassified sequences</taxon>
        <taxon>metagenomes</taxon>
        <taxon>ecological metagenomes</taxon>
    </lineage>
</organism>
<comment type="caution">
    <text evidence="2">The sequence shown here is derived from an EMBL/GenBank/DDBJ whole genome shotgun (WGS) entry which is preliminary data.</text>
</comment>
<sequence>MKAQEQENMVQESPIAEENGLPPLCSGAVIVEGMTKRGKPCRLIDNTASAPREELVALLNDLIEQEHFGPSGLSVAGGNTIRIGAPQSAHVQLGEHIYRMIVVDYAAQLESF</sequence>
<feature type="compositionally biased region" description="Polar residues" evidence="1">
    <location>
        <begin position="1"/>
        <end position="11"/>
    </location>
</feature>
<reference evidence="2" key="1">
    <citation type="submission" date="2009-10" db="EMBL/GenBank/DDBJ databases">
        <title>Diversity of trophic interactions inside an arsenic-rich microbial ecosystem.</title>
        <authorList>
            <person name="Bertin P.N."/>
            <person name="Heinrich-Salmeron A."/>
            <person name="Pelletier E."/>
            <person name="Goulhen-Chollet F."/>
            <person name="Arsene-Ploetze F."/>
            <person name="Gallien S."/>
            <person name="Calteau A."/>
            <person name="Vallenet D."/>
            <person name="Casiot C."/>
            <person name="Chane-Woon-Ming B."/>
            <person name="Giloteaux L."/>
            <person name="Barakat M."/>
            <person name="Bonnefoy V."/>
            <person name="Bruneel O."/>
            <person name="Chandler M."/>
            <person name="Cleiss J."/>
            <person name="Duran R."/>
            <person name="Elbaz-Poulichet F."/>
            <person name="Fonknechten N."/>
            <person name="Lauga B."/>
            <person name="Mornico D."/>
            <person name="Ortet P."/>
            <person name="Schaeffer C."/>
            <person name="Siguier P."/>
            <person name="Alexander Thil Smith A."/>
            <person name="Van Dorsselaer A."/>
            <person name="Weissenbach J."/>
            <person name="Medigue C."/>
            <person name="Le Paslier D."/>
        </authorList>
    </citation>
    <scope>NUCLEOTIDE SEQUENCE</scope>
</reference>
<dbReference type="EMBL" id="CABP01000026">
    <property type="protein sequence ID" value="CBI03796.1"/>
    <property type="molecule type" value="Genomic_DNA"/>
</dbReference>
<accession>E6Q9C0</accession>
<dbReference type="AlphaFoldDB" id="E6Q9C0"/>
<feature type="region of interest" description="Disordered" evidence="1">
    <location>
        <begin position="1"/>
        <end position="21"/>
    </location>
</feature>